<proteinExistence type="predicted"/>
<dbReference type="PANTHER" id="PTHR39117">
    <property type="entry name" value="MEDIATOR OF RNA POLYMERASE II TRANSCRIPTION SUBUNIT 28"/>
    <property type="match status" value="1"/>
</dbReference>
<sequence length="159" mass="17690">MADQPQQQQSTSSEPEKGELPGIRSRVSSRSPMSVEALPAQMESPSASSPSQRDEMMACVVALEAALLPCLPARELQAVDRSVHSSHQSRFSAVSRVAVNSNGAVCFAFIESLLQEISAMEEELKSKSDLIKQQEKLVEEWRKELKEQLQRHITELERV</sequence>
<dbReference type="InterPro" id="IPR034456">
    <property type="entry name" value="MED28"/>
</dbReference>
<organism evidence="3 4">
    <name type="scientific">Zingiber officinale</name>
    <name type="common">Ginger</name>
    <name type="synonym">Amomum zingiber</name>
    <dbReference type="NCBI Taxonomy" id="94328"/>
    <lineage>
        <taxon>Eukaryota</taxon>
        <taxon>Viridiplantae</taxon>
        <taxon>Streptophyta</taxon>
        <taxon>Embryophyta</taxon>
        <taxon>Tracheophyta</taxon>
        <taxon>Spermatophyta</taxon>
        <taxon>Magnoliopsida</taxon>
        <taxon>Liliopsida</taxon>
        <taxon>Zingiberales</taxon>
        <taxon>Zingiberaceae</taxon>
        <taxon>Zingiber</taxon>
    </lineage>
</organism>
<dbReference type="Proteomes" id="UP000734854">
    <property type="component" value="Unassembled WGS sequence"/>
</dbReference>
<keyword evidence="4" id="KW-1185">Reference proteome</keyword>
<dbReference type="GO" id="GO:0006355">
    <property type="term" value="P:regulation of DNA-templated transcription"/>
    <property type="evidence" value="ECO:0007669"/>
    <property type="project" value="InterPro"/>
</dbReference>
<feature type="region of interest" description="Disordered" evidence="2">
    <location>
        <begin position="1"/>
        <end position="52"/>
    </location>
</feature>
<dbReference type="AlphaFoldDB" id="A0A8J5HUK5"/>
<evidence type="ECO:0000313" key="4">
    <source>
        <dbReference type="Proteomes" id="UP000734854"/>
    </source>
</evidence>
<evidence type="ECO:0000256" key="2">
    <source>
        <dbReference type="SAM" id="MobiDB-lite"/>
    </source>
</evidence>
<accession>A0A8J5HUK5</accession>
<keyword evidence="1" id="KW-0175">Coiled coil</keyword>
<dbReference type="EMBL" id="JACMSC010000002">
    <property type="protein sequence ID" value="KAG6530979.1"/>
    <property type="molecule type" value="Genomic_DNA"/>
</dbReference>
<gene>
    <name evidence="3" type="ORF">ZIOFF_004749</name>
</gene>
<reference evidence="3 4" key="1">
    <citation type="submission" date="2020-08" db="EMBL/GenBank/DDBJ databases">
        <title>Plant Genome Project.</title>
        <authorList>
            <person name="Zhang R.-G."/>
        </authorList>
    </citation>
    <scope>NUCLEOTIDE SEQUENCE [LARGE SCALE GENOMIC DNA]</scope>
    <source>
        <tissue evidence="3">Rhizome</tissue>
    </source>
</reference>
<feature type="compositionally biased region" description="Low complexity" evidence="2">
    <location>
        <begin position="1"/>
        <end position="13"/>
    </location>
</feature>
<dbReference type="GO" id="GO:0016592">
    <property type="term" value="C:mediator complex"/>
    <property type="evidence" value="ECO:0007669"/>
    <property type="project" value="InterPro"/>
</dbReference>
<name>A0A8J5HUK5_ZINOF</name>
<protein>
    <submittedName>
        <fullName evidence="3">Uncharacterized protein</fullName>
    </submittedName>
</protein>
<feature type="coiled-coil region" evidence="1">
    <location>
        <begin position="110"/>
        <end position="151"/>
    </location>
</feature>
<comment type="caution">
    <text evidence="3">The sequence shown here is derived from an EMBL/GenBank/DDBJ whole genome shotgun (WGS) entry which is preliminary data.</text>
</comment>
<evidence type="ECO:0000256" key="1">
    <source>
        <dbReference type="SAM" id="Coils"/>
    </source>
</evidence>
<dbReference type="PANTHER" id="PTHR39117:SF1">
    <property type="entry name" value="MEDIATOR OF RNA POLYMERASE II TRANSCRIPTION SUBUNIT 28"/>
    <property type="match status" value="1"/>
</dbReference>
<evidence type="ECO:0000313" key="3">
    <source>
        <dbReference type="EMBL" id="KAG6530979.1"/>
    </source>
</evidence>